<sequence length="215" mass="21747">MLDSIKAAVPAATVERVEGADRYAVSRALLIGDLARDDSPTLYVANGGNFPDALSSTAAATHLDSATLLVNGSAASLSAAEMAIIGRFAGAGKSVKIAGGPNSVSTGIETQIRTVATVQRLGGADRYEVSQAIVRDAFTGPTSRLVYLASGATFPDALAGGVGAGLNDAPVLLVHPDCVPQPVVDLIAGGTTRKVTLYGGPLTLNGEVEKLTACR</sequence>
<comment type="caution">
    <text evidence="1">The sequence shown here is derived from an EMBL/GenBank/DDBJ whole genome shotgun (WGS) entry which is preliminary data.</text>
</comment>
<dbReference type="InterPro" id="IPR007253">
    <property type="entry name" value="Cell_wall-bd_2"/>
</dbReference>
<keyword evidence="2" id="KW-1185">Reference proteome</keyword>
<evidence type="ECO:0000313" key="1">
    <source>
        <dbReference type="EMBL" id="MCS5717323.1"/>
    </source>
</evidence>
<name>A0ABT2GMD3_9MICO</name>
<dbReference type="Proteomes" id="UP001165584">
    <property type="component" value="Unassembled WGS sequence"/>
</dbReference>
<organism evidence="1 2">
    <name type="scientific">Herbiconiux aconitum</name>
    <dbReference type="NCBI Taxonomy" id="2970913"/>
    <lineage>
        <taxon>Bacteria</taxon>
        <taxon>Bacillati</taxon>
        <taxon>Actinomycetota</taxon>
        <taxon>Actinomycetes</taxon>
        <taxon>Micrococcales</taxon>
        <taxon>Microbacteriaceae</taxon>
        <taxon>Herbiconiux</taxon>
    </lineage>
</organism>
<dbReference type="RefSeq" id="WP_259505478.1">
    <property type="nucleotide sequence ID" value="NZ_JANLCM010000001.1"/>
</dbReference>
<accession>A0ABT2GMD3</accession>
<proteinExistence type="predicted"/>
<dbReference type="InterPro" id="IPR051922">
    <property type="entry name" value="Bact_Sporulation_Assoc"/>
</dbReference>
<dbReference type="PANTHER" id="PTHR30032">
    <property type="entry name" value="N-ACETYLMURAMOYL-L-ALANINE AMIDASE-RELATED"/>
    <property type="match status" value="1"/>
</dbReference>
<evidence type="ECO:0000313" key="2">
    <source>
        <dbReference type="Proteomes" id="UP001165584"/>
    </source>
</evidence>
<dbReference type="Pfam" id="PF04122">
    <property type="entry name" value="CW_binding_2"/>
    <property type="match status" value="2"/>
</dbReference>
<reference evidence="1" key="1">
    <citation type="submission" date="2022-08" db="EMBL/GenBank/DDBJ databases">
        <authorList>
            <person name="Deng Y."/>
            <person name="Han X.-F."/>
            <person name="Zhang Y.-Q."/>
        </authorList>
    </citation>
    <scope>NUCLEOTIDE SEQUENCE</scope>
    <source>
        <strain evidence="1">CPCC 205763</strain>
    </source>
</reference>
<protein>
    <submittedName>
        <fullName evidence="1">Cell wall-binding repeat-containing protein</fullName>
    </submittedName>
</protein>
<dbReference type="EMBL" id="JANLCM010000001">
    <property type="protein sequence ID" value="MCS5717323.1"/>
    <property type="molecule type" value="Genomic_DNA"/>
</dbReference>
<dbReference type="Gene3D" id="3.40.50.12090">
    <property type="match status" value="1"/>
</dbReference>
<dbReference type="PANTHER" id="PTHR30032:SF8">
    <property type="entry name" value="GERMINATION-SPECIFIC N-ACETYLMURAMOYL-L-ALANINE AMIDASE"/>
    <property type="match status" value="1"/>
</dbReference>
<gene>
    <name evidence="1" type="ORF">N1027_04140</name>
</gene>